<dbReference type="GO" id="GO:0015188">
    <property type="term" value="F:L-isoleucine transmembrane transporter activity"/>
    <property type="evidence" value="ECO:0007669"/>
    <property type="project" value="TreeGrafter"/>
</dbReference>
<dbReference type="InterPro" id="IPR003593">
    <property type="entry name" value="AAA+_ATPase"/>
</dbReference>
<proteinExistence type="predicted"/>
<keyword evidence="4 6" id="KW-0067">ATP-binding</keyword>
<dbReference type="PROSITE" id="PS00211">
    <property type="entry name" value="ABC_TRANSPORTER_1"/>
    <property type="match status" value="1"/>
</dbReference>
<accession>A0A6M4GXB7</accession>
<evidence type="ECO:0000313" key="7">
    <source>
        <dbReference type="Proteomes" id="UP000501534"/>
    </source>
</evidence>
<dbReference type="InterPro" id="IPR017871">
    <property type="entry name" value="ABC_transporter-like_CS"/>
</dbReference>
<evidence type="ECO:0000259" key="5">
    <source>
        <dbReference type="PROSITE" id="PS50893"/>
    </source>
</evidence>
<dbReference type="GO" id="GO:0015808">
    <property type="term" value="P:L-alanine transport"/>
    <property type="evidence" value="ECO:0007669"/>
    <property type="project" value="TreeGrafter"/>
</dbReference>
<dbReference type="CDD" id="cd03219">
    <property type="entry name" value="ABC_Mj1267_LivG_branched"/>
    <property type="match status" value="1"/>
</dbReference>
<evidence type="ECO:0000256" key="2">
    <source>
        <dbReference type="ARBA" id="ARBA00022475"/>
    </source>
</evidence>
<dbReference type="RefSeq" id="WP_171093666.1">
    <property type="nucleotide sequence ID" value="NZ_CP053069.1"/>
</dbReference>
<evidence type="ECO:0000313" key="6">
    <source>
        <dbReference type="EMBL" id="QJR11921.1"/>
    </source>
</evidence>
<evidence type="ECO:0000256" key="3">
    <source>
        <dbReference type="ARBA" id="ARBA00022741"/>
    </source>
</evidence>
<dbReference type="InterPro" id="IPR003439">
    <property type="entry name" value="ABC_transporter-like_ATP-bd"/>
</dbReference>
<dbReference type="InterPro" id="IPR027417">
    <property type="entry name" value="P-loop_NTPase"/>
</dbReference>
<dbReference type="PANTHER" id="PTHR45772:SF7">
    <property type="entry name" value="AMINO ACID ABC TRANSPORTER ATP-BINDING PROTEIN"/>
    <property type="match status" value="1"/>
</dbReference>
<keyword evidence="1" id="KW-0813">Transport</keyword>
<evidence type="ECO:0000256" key="4">
    <source>
        <dbReference type="ARBA" id="ARBA00022840"/>
    </source>
</evidence>
<dbReference type="GO" id="GO:1903805">
    <property type="term" value="P:L-valine import across plasma membrane"/>
    <property type="evidence" value="ECO:0007669"/>
    <property type="project" value="TreeGrafter"/>
</dbReference>
<dbReference type="Pfam" id="PF00005">
    <property type="entry name" value="ABC_tran"/>
    <property type="match status" value="1"/>
</dbReference>
<dbReference type="SUPFAM" id="SSF52540">
    <property type="entry name" value="P-loop containing nucleoside triphosphate hydrolases"/>
    <property type="match status" value="1"/>
</dbReference>
<dbReference type="KEGG" id="uru:DSM104443_03004"/>
<feature type="domain" description="ABC transporter" evidence="5">
    <location>
        <begin position="5"/>
        <end position="249"/>
    </location>
</feature>
<dbReference type="GO" id="GO:0005524">
    <property type="term" value="F:ATP binding"/>
    <property type="evidence" value="ECO:0007669"/>
    <property type="project" value="UniProtKB-KW"/>
</dbReference>
<dbReference type="PROSITE" id="PS50893">
    <property type="entry name" value="ABC_TRANSPORTER_2"/>
    <property type="match status" value="1"/>
</dbReference>
<protein>
    <submittedName>
        <fullName evidence="6">Arginine transport ATP-binding protein ArtM</fullName>
    </submittedName>
</protein>
<keyword evidence="2" id="KW-1003">Cell membrane</keyword>
<sequence length="258" mass="27055">MTVLIETQGVGKAYGEFVALDDITLTIAEGELVSIVGPNGAGKTTLVNVLTGLLKPTAGLVRFKGQDIAGIGPVKLAQRGMARAFQLVHVFPELTVSETIATAVVSQRGKSLDLFSSVRGDAGVNERVREVAAIFGLDGKLDTVSRLLSQGEKKLLDIASAFALSPEVILLDEPTSGVSSGDKHGIMTTLIGAAKRAGVKAIILVEHDMDLVAEYSSRIVALKGGKVLADRAPKEFFEDPDIIANIVGKLVGRLAKAN</sequence>
<keyword evidence="3" id="KW-0547">Nucleotide-binding</keyword>
<dbReference type="Proteomes" id="UP000501534">
    <property type="component" value="Chromosome"/>
</dbReference>
<dbReference type="GO" id="GO:0042941">
    <property type="term" value="P:D-alanine transmembrane transport"/>
    <property type="evidence" value="ECO:0007669"/>
    <property type="project" value="TreeGrafter"/>
</dbReference>
<dbReference type="GO" id="GO:0005886">
    <property type="term" value="C:plasma membrane"/>
    <property type="evidence" value="ECO:0007669"/>
    <property type="project" value="TreeGrafter"/>
</dbReference>
<dbReference type="PANTHER" id="PTHR45772">
    <property type="entry name" value="CONSERVED COMPONENT OF ABC TRANSPORTER FOR NATURAL AMINO ACIDS-RELATED"/>
    <property type="match status" value="1"/>
</dbReference>
<gene>
    <name evidence="6" type="primary">artM</name>
    <name evidence="6" type="ORF">DSM104443_03004</name>
</gene>
<dbReference type="Gene3D" id="3.40.50.300">
    <property type="entry name" value="P-loop containing nucleotide triphosphate hydrolases"/>
    <property type="match status" value="1"/>
</dbReference>
<dbReference type="GO" id="GO:0005304">
    <property type="term" value="F:L-valine transmembrane transporter activity"/>
    <property type="evidence" value="ECO:0007669"/>
    <property type="project" value="TreeGrafter"/>
</dbReference>
<dbReference type="GO" id="GO:0015192">
    <property type="term" value="F:L-phenylalanine transmembrane transporter activity"/>
    <property type="evidence" value="ECO:0007669"/>
    <property type="project" value="TreeGrafter"/>
</dbReference>
<organism evidence="6 7">
    <name type="scientific">Usitatibacter rugosus</name>
    <dbReference type="NCBI Taxonomy" id="2732067"/>
    <lineage>
        <taxon>Bacteria</taxon>
        <taxon>Pseudomonadati</taxon>
        <taxon>Pseudomonadota</taxon>
        <taxon>Betaproteobacteria</taxon>
        <taxon>Nitrosomonadales</taxon>
        <taxon>Usitatibacteraceae</taxon>
        <taxon>Usitatibacter</taxon>
    </lineage>
</organism>
<dbReference type="InterPro" id="IPR051120">
    <property type="entry name" value="ABC_AA/LPS_Transport"/>
</dbReference>
<dbReference type="GO" id="GO:1903806">
    <property type="term" value="P:L-isoleucine import across plasma membrane"/>
    <property type="evidence" value="ECO:0007669"/>
    <property type="project" value="TreeGrafter"/>
</dbReference>
<dbReference type="SMART" id="SM00382">
    <property type="entry name" value="AAA"/>
    <property type="match status" value="1"/>
</dbReference>
<dbReference type="GO" id="GO:0016887">
    <property type="term" value="F:ATP hydrolysis activity"/>
    <property type="evidence" value="ECO:0007669"/>
    <property type="project" value="InterPro"/>
</dbReference>
<dbReference type="EMBL" id="CP053069">
    <property type="protein sequence ID" value="QJR11921.1"/>
    <property type="molecule type" value="Genomic_DNA"/>
</dbReference>
<keyword evidence="2" id="KW-0472">Membrane</keyword>
<keyword evidence="7" id="KW-1185">Reference proteome</keyword>
<dbReference type="AlphaFoldDB" id="A0A6M4GXB7"/>
<name>A0A6M4GXB7_9PROT</name>
<evidence type="ECO:0000256" key="1">
    <source>
        <dbReference type="ARBA" id="ARBA00022448"/>
    </source>
</evidence>
<reference evidence="6 7" key="1">
    <citation type="submission" date="2020-04" db="EMBL/GenBank/DDBJ databases">
        <title>Usitatibacter rugosus gen. nov., sp. nov. and Usitatibacter palustris sp. nov., novel members of Usitatibacteraceae fam. nov. within the order Nitrosomonadales isolated from soil.</title>
        <authorList>
            <person name="Huber K.J."/>
            <person name="Neumann-Schaal M."/>
            <person name="Geppert A."/>
            <person name="Luckner M."/>
            <person name="Wanner G."/>
            <person name="Overmann J."/>
        </authorList>
    </citation>
    <scope>NUCLEOTIDE SEQUENCE [LARGE SCALE GENOMIC DNA]</scope>
    <source>
        <strain evidence="6 7">0125_3</strain>
    </source>
</reference>